<evidence type="ECO:0000313" key="2">
    <source>
        <dbReference type="EMBL" id="GAA2737783.1"/>
    </source>
</evidence>
<name>A0ABP6H722_9ACTN</name>
<organism evidence="2 3">
    <name type="scientific">Actinocorallia aurantiaca</name>
    <dbReference type="NCBI Taxonomy" id="46204"/>
    <lineage>
        <taxon>Bacteria</taxon>
        <taxon>Bacillati</taxon>
        <taxon>Actinomycetota</taxon>
        <taxon>Actinomycetes</taxon>
        <taxon>Streptosporangiales</taxon>
        <taxon>Thermomonosporaceae</taxon>
        <taxon>Actinocorallia</taxon>
    </lineage>
</organism>
<proteinExistence type="predicted"/>
<feature type="domain" description="VOC" evidence="1">
    <location>
        <begin position="12"/>
        <end position="157"/>
    </location>
</feature>
<gene>
    <name evidence="2" type="ORF">GCM10010439_69240</name>
</gene>
<accession>A0ABP6H722</accession>
<dbReference type="EMBL" id="BAAATZ010000035">
    <property type="protein sequence ID" value="GAA2737783.1"/>
    <property type="molecule type" value="Genomic_DNA"/>
</dbReference>
<evidence type="ECO:0000313" key="3">
    <source>
        <dbReference type="Proteomes" id="UP001501842"/>
    </source>
</evidence>
<keyword evidence="3" id="KW-1185">Reference proteome</keyword>
<reference evidence="3" key="1">
    <citation type="journal article" date="2019" name="Int. J. Syst. Evol. Microbiol.">
        <title>The Global Catalogue of Microorganisms (GCM) 10K type strain sequencing project: providing services to taxonomists for standard genome sequencing and annotation.</title>
        <authorList>
            <consortium name="The Broad Institute Genomics Platform"/>
            <consortium name="The Broad Institute Genome Sequencing Center for Infectious Disease"/>
            <person name="Wu L."/>
            <person name="Ma J."/>
        </authorList>
    </citation>
    <scope>NUCLEOTIDE SEQUENCE [LARGE SCALE GENOMIC DNA]</scope>
    <source>
        <strain evidence="3">JCM 8201</strain>
    </source>
</reference>
<feature type="domain" description="VOC" evidence="1">
    <location>
        <begin position="176"/>
        <end position="324"/>
    </location>
</feature>
<dbReference type="Gene3D" id="3.10.180.10">
    <property type="entry name" value="2,3-Dihydroxybiphenyl 1,2-Dioxygenase, domain 1"/>
    <property type="match status" value="2"/>
</dbReference>
<dbReference type="PROSITE" id="PS51819">
    <property type="entry name" value="VOC"/>
    <property type="match status" value="2"/>
</dbReference>
<comment type="caution">
    <text evidence="2">The sequence shown here is derived from an EMBL/GenBank/DDBJ whole genome shotgun (WGS) entry which is preliminary data.</text>
</comment>
<dbReference type="InterPro" id="IPR037523">
    <property type="entry name" value="VOC_core"/>
</dbReference>
<dbReference type="InterPro" id="IPR029068">
    <property type="entry name" value="Glyas_Bleomycin-R_OHBP_Dase"/>
</dbReference>
<protein>
    <recommendedName>
        <fullName evidence="1">VOC domain-containing protein</fullName>
    </recommendedName>
</protein>
<dbReference type="SUPFAM" id="SSF54593">
    <property type="entry name" value="Glyoxalase/Bleomycin resistance protein/Dihydroxybiphenyl dioxygenase"/>
    <property type="match status" value="2"/>
</dbReference>
<evidence type="ECO:0000259" key="1">
    <source>
        <dbReference type="PROSITE" id="PS51819"/>
    </source>
</evidence>
<dbReference type="RefSeq" id="WP_344457383.1">
    <property type="nucleotide sequence ID" value="NZ_BAAATZ010000035.1"/>
</dbReference>
<dbReference type="Proteomes" id="UP001501842">
    <property type="component" value="Unassembled WGS sequence"/>
</dbReference>
<sequence length="325" mass="34273">MGDAGRGPLIESVTSAVVGVTDFGPHLDLFCGELGFEVAAEGVVEAADAARLWGAGLGDVEVRLLTAAGAATGRVHLLKVDDPVAPAEHPHTLDVGLAGLNLYTRDIDASHDRLVGAGHPWISEPSRYEVPLGETVVSVTEGYCLGPDGVGLVFVQPANARGTQAWRTDPGRHYTELTSVVAHVPDFEAELAFWGPDGLGLSAWYDVTFSSPGIEEMADLPEGTVLRLAFVASAEGGSARIELTRVESGHRGVDRRGVQRPARGLGHTGWSVRTEDVDAAVRRASGTGGRVVCRPFDTSTPLHGDARLAVVETPNGISVELWHPF</sequence>